<gene>
    <name evidence="1" type="ORF">O181_072283</name>
</gene>
<dbReference type="EMBL" id="AVOT02037834">
    <property type="protein sequence ID" value="MBW0532568.1"/>
    <property type="molecule type" value="Genomic_DNA"/>
</dbReference>
<keyword evidence="2" id="KW-1185">Reference proteome</keyword>
<dbReference type="AlphaFoldDB" id="A0A9Q3I908"/>
<organism evidence="1 2">
    <name type="scientific">Austropuccinia psidii MF-1</name>
    <dbReference type="NCBI Taxonomy" id="1389203"/>
    <lineage>
        <taxon>Eukaryota</taxon>
        <taxon>Fungi</taxon>
        <taxon>Dikarya</taxon>
        <taxon>Basidiomycota</taxon>
        <taxon>Pucciniomycotina</taxon>
        <taxon>Pucciniomycetes</taxon>
        <taxon>Pucciniales</taxon>
        <taxon>Sphaerophragmiaceae</taxon>
        <taxon>Austropuccinia</taxon>
    </lineage>
</organism>
<comment type="caution">
    <text evidence="1">The sequence shown here is derived from an EMBL/GenBank/DDBJ whole genome shotgun (WGS) entry which is preliminary data.</text>
</comment>
<protein>
    <submittedName>
        <fullName evidence="1">Uncharacterized protein</fullName>
    </submittedName>
</protein>
<sequence length="285" mass="32376">MVLLKDSSRYLLGKSNIPSSYWHEAVSHASLLLNLLPHNCLNIKSHTRILHDQNFLVEPENDLNRLGPLAIKFTAKVINPSSNIEPRGEIFQEFTFEKYSDGLQLLNLEIGKIRVSHDFIPTVFNPTLSINQLQKVLPTLSSLTVRLQIPTLKVKQSVIEQKENPKVTHSRGNVPSIDSTQIISSTQQSKHYDYVPYYKEAPKNTSIPIIQDNVVSGRRNTCDSNHLMLSDLVHYTQAISYPMEQTKWKKAMDTAFNSLIAHSTCELVLYPENPDKVIGGMWRLT</sequence>
<evidence type="ECO:0000313" key="1">
    <source>
        <dbReference type="EMBL" id="MBW0532568.1"/>
    </source>
</evidence>
<dbReference type="Proteomes" id="UP000765509">
    <property type="component" value="Unassembled WGS sequence"/>
</dbReference>
<proteinExistence type="predicted"/>
<reference evidence="1" key="1">
    <citation type="submission" date="2021-03" db="EMBL/GenBank/DDBJ databases">
        <title>Draft genome sequence of rust myrtle Austropuccinia psidii MF-1, a brazilian biotype.</title>
        <authorList>
            <person name="Quecine M.C."/>
            <person name="Pachon D.M.R."/>
            <person name="Bonatelli M.L."/>
            <person name="Correr F.H."/>
            <person name="Franceschini L.M."/>
            <person name="Leite T.F."/>
            <person name="Margarido G.R.A."/>
            <person name="Almeida C.A."/>
            <person name="Ferrarezi J.A."/>
            <person name="Labate C.A."/>
        </authorList>
    </citation>
    <scope>NUCLEOTIDE SEQUENCE</scope>
    <source>
        <strain evidence="1">MF-1</strain>
    </source>
</reference>
<evidence type="ECO:0000313" key="2">
    <source>
        <dbReference type="Proteomes" id="UP000765509"/>
    </source>
</evidence>
<accession>A0A9Q3I908</accession>
<name>A0A9Q3I908_9BASI</name>